<comment type="caution">
    <text evidence="3">The sequence shown here is derived from an EMBL/GenBank/DDBJ whole genome shotgun (WGS) entry which is preliminary data.</text>
</comment>
<dbReference type="PANTHER" id="PTHR43658">
    <property type="entry name" value="SHORT-CHAIN DEHYDROGENASE/REDUCTASE"/>
    <property type="match status" value="1"/>
</dbReference>
<keyword evidence="4" id="KW-1185">Reference proteome</keyword>
<dbReference type="SUPFAM" id="SSF51735">
    <property type="entry name" value="NAD(P)-binding Rossmann-fold domains"/>
    <property type="match status" value="1"/>
</dbReference>
<dbReference type="InterPro" id="IPR020904">
    <property type="entry name" value="Sc_DH/Rdtase_CS"/>
</dbReference>
<dbReference type="InterPro" id="IPR036291">
    <property type="entry name" value="NAD(P)-bd_dom_sf"/>
</dbReference>
<reference evidence="4" key="1">
    <citation type="journal article" date="2019" name="Int. J. Syst. Evol. Microbiol.">
        <title>The Global Catalogue of Microorganisms (GCM) 10K type strain sequencing project: providing services to taxonomists for standard genome sequencing and annotation.</title>
        <authorList>
            <consortium name="The Broad Institute Genomics Platform"/>
            <consortium name="The Broad Institute Genome Sequencing Center for Infectious Disease"/>
            <person name="Wu L."/>
            <person name="Ma J."/>
        </authorList>
    </citation>
    <scope>NUCLEOTIDE SEQUENCE [LARGE SCALE GENOMIC DNA]</scope>
    <source>
        <strain evidence="4">CGMCC 1.10759</strain>
    </source>
</reference>
<evidence type="ECO:0000313" key="4">
    <source>
        <dbReference type="Proteomes" id="UP001595904"/>
    </source>
</evidence>
<organism evidence="3 4">
    <name type="scientific">Steroidobacter flavus</name>
    <dbReference type="NCBI Taxonomy" id="1842136"/>
    <lineage>
        <taxon>Bacteria</taxon>
        <taxon>Pseudomonadati</taxon>
        <taxon>Pseudomonadota</taxon>
        <taxon>Gammaproteobacteria</taxon>
        <taxon>Steroidobacterales</taxon>
        <taxon>Steroidobacteraceae</taxon>
        <taxon>Steroidobacter</taxon>
    </lineage>
</organism>
<gene>
    <name evidence="3" type="ORF">ACFPN2_25885</name>
</gene>
<dbReference type="Pfam" id="PF00106">
    <property type="entry name" value="adh_short"/>
    <property type="match status" value="1"/>
</dbReference>
<accession>A0ABV8SY35</accession>
<dbReference type="EMBL" id="JBHSDU010000014">
    <property type="protein sequence ID" value="MFC4312541.1"/>
    <property type="molecule type" value="Genomic_DNA"/>
</dbReference>
<dbReference type="InterPro" id="IPR002347">
    <property type="entry name" value="SDR_fam"/>
</dbReference>
<evidence type="ECO:0000256" key="2">
    <source>
        <dbReference type="RuleBase" id="RU000363"/>
    </source>
</evidence>
<evidence type="ECO:0000313" key="3">
    <source>
        <dbReference type="EMBL" id="MFC4312541.1"/>
    </source>
</evidence>
<dbReference type="PRINTS" id="PR00081">
    <property type="entry name" value="GDHRDH"/>
</dbReference>
<comment type="similarity">
    <text evidence="2">Belongs to the short-chain dehydrogenases/reductases (SDR) family.</text>
</comment>
<evidence type="ECO:0000256" key="1">
    <source>
        <dbReference type="ARBA" id="ARBA00023002"/>
    </source>
</evidence>
<name>A0ABV8SY35_9GAMM</name>
<dbReference type="PRINTS" id="PR00080">
    <property type="entry name" value="SDRFAMILY"/>
</dbReference>
<dbReference type="PANTHER" id="PTHR43658:SF8">
    <property type="entry name" value="17-BETA-HYDROXYSTEROID DEHYDROGENASE 14-RELATED"/>
    <property type="match status" value="1"/>
</dbReference>
<keyword evidence="1" id="KW-0560">Oxidoreductase</keyword>
<dbReference type="Gene3D" id="3.40.50.720">
    <property type="entry name" value="NAD(P)-binding Rossmann-like Domain"/>
    <property type="match status" value="1"/>
</dbReference>
<proteinExistence type="inferred from homology"/>
<dbReference type="Proteomes" id="UP001595904">
    <property type="component" value="Unassembled WGS sequence"/>
</dbReference>
<protein>
    <submittedName>
        <fullName evidence="3">SDR family NAD(P)-dependent oxidoreductase</fullName>
    </submittedName>
</protein>
<dbReference type="RefSeq" id="WP_380602025.1">
    <property type="nucleotide sequence ID" value="NZ_JBHSDU010000014.1"/>
</dbReference>
<sequence length="264" mass="26998">MDLGQCSAIVSGGAGGLGAATSRRLVEIGLGVVVFDPDGDRAADVAKDLGNRAIAVRGDQSSDADVTAAIAAARTLGVFSVAVNAAGVPLPAPHTATADGIPHDMSLFRNMLEMHLMGPFNVSRLSAAAFAGNSPDADGQRGVIVNTSSTAAFDGQMKQVAYTSAKAGIAGMALAMARDLAGIGVRVCAIAPGPIWTPRLARAPESLKQALISNVAFPKRFGHAEEYALLVEAIVRNPFLNGQVIRLDGALSTPLTDMSPGRTP</sequence>
<dbReference type="PROSITE" id="PS00061">
    <property type="entry name" value="ADH_SHORT"/>
    <property type="match status" value="1"/>
</dbReference>